<keyword evidence="2" id="KW-0732">Signal</keyword>
<protein>
    <submittedName>
        <fullName evidence="3">Tripartite tricarboxylate transporter substrate binding protein</fullName>
    </submittedName>
</protein>
<dbReference type="EMBL" id="CP039865">
    <property type="protein sequence ID" value="QCK88415.1"/>
    <property type="molecule type" value="Genomic_DNA"/>
</dbReference>
<proteinExistence type="inferred from homology"/>
<evidence type="ECO:0000256" key="2">
    <source>
        <dbReference type="SAM" id="SignalP"/>
    </source>
</evidence>
<dbReference type="Pfam" id="PF03401">
    <property type="entry name" value="TctC"/>
    <property type="match status" value="1"/>
</dbReference>
<dbReference type="InterPro" id="IPR005064">
    <property type="entry name" value="BUG"/>
</dbReference>
<name>A0A4D7QME0_9HYPH</name>
<dbReference type="OrthoDB" id="8970543at2"/>
<feature type="chain" id="PRO_5020818100" evidence="2">
    <location>
        <begin position="22"/>
        <end position="320"/>
    </location>
</feature>
<dbReference type="KEGG" id="paqt:E8L99_22970"/>
<dbReference type="PIRSF" id="PIRSF017082">
    <property type="entry name" value="YflP"/>
    <property type="match status" value="1"/>
</dbReference>
<gene>
    <name evidence="3" type="ORF">E8L99_22970</name>
</gene>
<feature type="signal peptide" evidence="2">
    <location>
        <begin position="1"/>
        <end position="21"/>
    </location>
</feature>
<dbReference type="Gene3D" id="3.40.190.150">
    <property type="entry name" value="Bordetella uptake gene, domain 1"/>
    <property type="match status" value="1"/>
</dbReference>
<organism evidence="3 4">
    <name type="scientific">Phreatobacter aquaticus</name>
    <dbReference type="NCBI Taxonomy" id="2570229"/>
    <lineage>
        <taxon>Bacteria</taxon>
        <taxon>Pseudomonadati</taxon>
        <taxon>Pseudomonadota</taxon>
        <taxon>Alphaproteobacteria</taxon>
        <taxon>Hyphomicrobiales</taxon>
        <taxon>Phreatobacteraceae</taxon>
        <taxon>Phreatobacter</taxon>
    </lineage>
</organism>
<dbReference type="PANTHER" id="PTHR42928:SF5">
    <property type="entry name" value="BLR1237 PROTEIN"/>
    <property type="match status" value="1"/>
</dbReference>
<dbReference type="AlphaFoldDB" id="A0A4D7QME0"/>
<dbReference type="RefSeq" id="WP_137101741.1">
    <property type="nucleotide sequence ID" value="NZ_CP039865.1"/>
</dbReference>
<comment type="similarity">
    <text evidence="1">Belongs to the UPF0065 (bug) family.</text>
</comment>
<evidence type="ECO:0000313" key="4">
    <source>
        <dbReference type="Proteomes" id="UP000298588"/>
    </source>
</evidence>
<dbReference type="Proteomes" id="UP000298588">
    <property type="component" value="Chromosome"/>
</dbReference>
<dbReference type="Gene3D" id="3.40.190.10">
    <property type="entry name" value="Periplasmic binding protein-like II"/>
    <property type="match status" value="1"/>
</dbReference>
<accession>A0A4D7QME0</accession>
<dbReference type="PANTHER" id="PTHR42928">
    <property type="entry name" value="TRICARBOXYLATE-BINDING PROTEIN"/>
    <property type="match status" value="1"/>
</dbReference>
<reference evidence="3 4" key="1">
    <citation type="submission" date="2019-04" db="EMBL/GenBank/DDBJ databases">
        <title>Phreatobacter aquaticus sp. nov.</title>
        <authorList>
            <person name="Choi A."/>
            <person name="Baek K."/>
        </authorList>
    </citation>
    <scope>NUCLEOTIDE SEQUENCE [LARGE SCALE GENOMIC DNA]</scope>
    <source>
        <strain evidence="3 4">NMCR1094</strain>
    </source>
</reference>
<dbReference type="SUPFAM" id="SSF53850">
    <property type="entry name" value="Periplasmic binding protein-like II"/>
    <property type="match status" value="1"/>
</dbReference>
<keyword evidence="4" id="KW-1185">Reference proteome</keyword>
<sequence length="320" mass="33433">MSKILVALLAGLCALASPVAANDFPNRPIRVLHGFAAGGNADIVARIMAEEMRKILGQSLIVEPRPGAGGNIASQATARADADGYTIVLLTTAHAISPALIRAQNFDPVADFQFLSMVTDFPFFIVVNEASRFRTIQDLVAEARAKPGTLTAGTAGVGTGHHMGLELMSSTLGVKFVHVPYRGDSGAITGVLGSSVDFIIAPGAAVLSSIEDGKLRALAVTGPRRWATTPAVPTLSESVSPGLEMMAWIGFAAPQNIPRPVLDRLNAAIRQAVDSTEVRARLASLGGYPSASTPEEMTRKVTAQIALWKDVAAKAGMVAQ</sequence>
<dbReference type="InterPro" id="IPR042100">
    <property type="entry name" value="Bug_dom1"/>
</dbReference>
<evidence type="ECO:0000256" key="1">
    <source>
        <dbReference type="ARBA" id="ARBA00006987"/>
    </source>
</evidence>
<evidence type="ECO:0000313" key="3">
    <source>
        <dbReference type="EMBL" id="QCK88415.1"/>
    </source>
</evidence>